<dbReference type="SMART" id="SM00120">
    <property type="entry name" value="HX"/>
    <property type="match status" value="2"/>
</dbReference>
<keyword evidence="5" id="KW-1015">Disulfide bond</keyword>
<protein>
    <submittedName>
        <fullName evidence="10">Proteoglycan 4a</fullName>
    </submittedName>
</protein>
<name>W5M012_LEPOC</name>
<sequence>QVYSFKTVVVAFLTKPSFVTLGTTSSCNDRCGESYYRGDICHCDYDCLLHKECCSDYEAFCTTVDSCKGRCGETFQRGKQCYCDVECSRYNQCCPDYRKHCTIEAKIPDGTVSTETTPPAKVQKLLDSTLTNPFVLNDEVKPSAVTAQTPVATEDLAKSTVSPVPDDEVKLPAVTPQSPVGTEDLAKSTMSPEPENIASQTTAHNGVPSSVSVEGIKDMFTLTHTSVHTSLPEPSERHIPVPSTSSGTVTIQSTVPSKHPSDSVGENNDTNICSGRPANALTTLQNGTMIVFRGHFFWTFGSNGALGHPRRITEEWGIPSPIDTVFTRCNCQGKTFIFKANEYWRFDNGVMDRGYPKLISKGFGGMSGRITAALSVPAFGKRREAVYFFKRGGLVQKYSYKQEPSQSCGKPQTQYRIYSLHSRITRQAGPVYLGKEINIKLTWKGFPTSVTSAISLPNSKKPDGYDYFVFSRAKYYNIIINSDQPAVTPLLKSVTHKDTAKDWYHCP</sequence>
<dbReference type="InterPro" id="IPR051298">
    <property type="entry name" value="Heme_transport/Cell_adhesion"/>
</dbReference>
<evidence type="ECO:0000256" key="8">
    <source>
        <dbReference type="SAM" id="MobiDB-lite"/>
    </source>
</evidence>
<dbReference type="SUPFAM" id="SSF50923">
    <property type="entry name" value="Hemopexin-like domain"/>
    <property type="match status" value="1"/>
</dbReference>
<keyword evidence="6" id="KW-0325">Glycoprotein</keyword>
<dbReference type="Ensembl" id="ENSLOCT00000001724.1">
    <property type="protein sequence ID" value="ENSLOCP00000001719.1"/>
    <property type="gene ID" value="ENSLOCG00000001502.1"/>
</dbReference>
<dbReference type="STRING" id="7918.ENSLOCP00000001719"/>
<dbReference type="PROSITE" id="PS00024">
    <property type="entry name" value="HEMOPEXIN"/>
    <property type="match status" value="1"/>
</dbReference>
<dbReference type="GO" id="GO:0005615">
    <property type="term" value="C:extracellular space"/>
    <property type="evidence" value="ECO:0000318"/>
    <property type="project" value="GO_Central"/>
</dbReference>
<dbReference type="Gene3D" id="2.110.10.10">
    <property type="entry name" value="Hemopexin-like domain"/>
    <property type="match status" value="1"/>
</dbReference>
<evidence type="ECO:0000256" key="4">
    <source>
        <dbReference type="ARBA" id="ARBA00022737"/>
    </source>
</evidence>
<dbReference type="PRINTS" id="PR00022">
    <property type="entry name" value="SOMATOMEDINB"/>
</dbReference>
<reference evidence="10" key="3">
    <citation type="submission" date="2025-09" db="UniProtKB">
        <authorList>
            <consortium name="Ensembl"/>
        </authorList>
    </citation>
    <scope>IDENTIFICATION</scope>
</reference>
<dbReference type="Bgee" id="ENSLOCG00000001502">
    <property type="expression patterns" value="Expressed in bone element and 2 other cell types or tissues"/>
</dbReference>
<keyword evidence="3" id="KW-0732">Signal</keyword>
<evidence type="ECO:0000256" key="6">
    <source>
        <dbReference type="ARBA" id="ARBA00023180"/>
    </source>
</evidence>
<keyword evidence="4" id="KW-0677">Repeat</keyword>
<evidence type="ECO:0000313" key="10">
    <source>
        <dbReference type="Ensembl" id="ENSLOCP00000001719.1"/>
    </source>
</evidence>
<dbReference type="InterPro" id="IPR001212">
    <property type="entry name" value="Somatomedin_B_dom"/>
</dbReference>
<evidence type="ECO:0000259" key="9">
    <source>
        <dbReference type="PROSITE" id="PS50958"/>
    </source>
</evidence>
<dbReference type="CDD" id="cd00094">
    <property type="entry name" value="HX"/>
    <property type="match status" value="1"/>
</dbReference>
<reference evidence="10" key="2">
    <citation type="submission" date="2025-08" db="UniProtKB">
        <authorList>
            <consortium name="Ensembl"/>
        </authorList>
    </citation>
    <scope>IDENTIFICATION</scope>
</reference>
<dbReference type="PANTHER" id="PTHR22917">
    <property type="entry name" value="HEMOPEXIN DOMAIN-CONTAINING PROTEIN"/>
    <property type="match status" value="1"/>
</dbReference>
<feature type="region of interest" description="Disordered" evidence="8">
    <location>
        <begin position="229"/>
        <end position="273"/>
    </location>
</feature>
<dbReference type="PROSITE" id="PS51642">
    <property type="entry name" value="HEMOPEXIN_2"/>
    <property type="match status" value="1"/>
</dbReference>
<dbReference type="SMART" id="SM00201">
    <property type="entry name" value="SO"/>
    <property type="match status" value="2"/>
</dbReference>
<dbReference type="SUPFAM" id="SSF90188">
    <property type="entry name" value="Somatomedin B domain"/>
    <property type="match status" value="2"/>
</dbReference>
<comment type="subcellular location">
    <subcellularLocation>
        <location evidence="1">Secreted</location>
    </subcellularLocation>
</comment>
<feature type="region of interest" description="Disordered" evidence="8">
    <location>
        <begin position="156"/>
        <end position="208"/>
    </location>
</feature>
<keyword evidence="11" id="KW-1185">Reference proteome</keyword>
<feature type="compositionally biased region" description="Polar residues" evidence="8">
    <location>
        <begin position="197"/>
        <end position="208"/>
    </location>
</feature>
<feature type="compositionally biased region" description="Polar residues" evidence="8">
    <location>
        <begin position="264"/>
        <end position="273"/>
    </location>
</feature>
<dbReference type="EMBL" id="AHAT01034680">
    <property type="status" value="NOT_ANNOTATED_CDS"/>
    <property type="molecule type" value="Genomic_DNA"/>
</dbReference>
<dbReference type="PROSITE" id="PS00524">
    <property type="entry name" value="SMB_1"/>
    <property type="match status" value="2"/>
</dbReference>
<dbReference type="GO" id="GO:0005044">
    <property type="term" value="F:scavenger receptor activity"/>
    <property type="evidence" value="ECO:0007669"/>
    <property type="project" value="InterPro"/>
</dbReference>
<dbReference type="InterPro" id="IPR036375">
    <property type="entry name" value="Hemopexin-like_dom_sf"/>
</dbReference>
<reference evidence="11" key="1">
    <citation type="submission" date="2011-12" db="EMBL/GenBank/DDBJ databases">
        <title>The Draft Genome of Lepisosteus oculatus.</title>
        <authorList>
            <consortium name="The Broad Institute Genome Assembly &amp; Analysis Group"/>
            <consortium name="Computational R&amp;D Group"/>
            <consortium name="and Sequencing Platform"/>
            <person name="Di Palma F."/>
            <person name="Alfoldi J."/>
            <person name="Johnson J."/>
            <person name="Berlin A."/>
            <person name="Gnerre S."/>
            <person name="Jaffe D."/>
            <person name="MacCallum I."/>
            <person name="Young S."/>
            <person name="Walker B.J."/>
            <person name="Lander E.S."/>
            <person name="Lindblad-Toh K."/>
        </authorList>
    </citation>
    <scope>NUCLEOTIDE SEQUENCE [LARGE SCALE GENOMIC DNA]</scope>
</reference>
<dbReference type="GeneTree" id="ENSGT00530000063751"/>
<dbReference type="InterPro" id="IPR018486">
    <property type="entry name" value="Hemopexin_CS"/>
</dbReference>
<dbReference type="GO" id="GO:0006955">
    <property type="term" value="P:immune response"/>
    <property type="evidence" value="ECO:0007669"/>
    <property type="project" value="InterPro"/>
</dbReference>
<dbReference type="Pfam" id="PF00045">
    <property type="entry name" value="Hemopexin"/>
    <property type="match status" value="1"/>
</dbReference>
<feature type="compositionally biased region" description="Polar residues" evidence="8">
    <location>
        <begin position="242"/>
        <end position="256"/>
    </location>
</feature>
<dbReference type="AlphaFoldDB" id="W5M012"/>
<dbReference type="Proteomes" id="UP000018468">
    <property type="component" value="Linkage group LG10"/>
</dbReference>
<evidence type="ECO:0000256" key="2">
    <source>
        <dbReference type="ARBA" id="ARBA00022525"/>
    </source>
</evidence>
<evidence type="ECO:0000256" key="1">
    <source>
        <dbReference type="ARBA" id="ARBA00004613"/>
    </source>
</evidence>
<organism evidence="10 11">
    <name type="scientific">Lepisosteus oculatus</name>
    <name type="common">Spotted gar</name>
    <dbReference type="NCBI Taxonomy" id="7918"/>
    <lineage>
        <taxon>Eukaryota</taxon>
        <taxon>Metazoa</taxon>
        <taxon>Chordata</taxon>
        <taxon>Craniata</taxon>
        <taxon>Vertebrata</taxon>
        <taxon>Euteleostomi</taxon>
        <taxon>Actinopterygii</taxon>
        <taxon>Neopterygii</taxon>
        <taxon>Holostei</taxon>
        <taxon>Semionotiformes</taxon>
        <taxon>Lepisosteidae</taxon>
        <taxon>Lepisosteus</taxon>
    </lineage>
</organism>
<evidence type="ECO:0000256" key="3">
    <source>
        <dbReference type="ARBA" id="ARBA00022729"/>
    </source>
</evidence>
<dbReference type="HOGENOM" id="CLU_008106_0_0_1"/>
<evidence type="ECO:0000313" key="11">
    <source>
        <dbReference type="Proteomes" id="UP000018468"/>
    </source>
</evidence>
<dbReference type="InterPro" id="IPR036024">
    <property type="entry name" value="Somatomedin_B-like_dom_sf"/>
</dbReference>
<feature type="domain" description="SMB" evidence="9">
    <location>
        <begin position="63"/>
        <end position="106"/>
    </location>
</feature>
<dbReference type="EMBL" id="AHAT01034681">
    <property type="status" value="NOT_ANNOTATED_CDS"/>
    <property type="molecule type" value="Genomic_DNA"/>
</dbReference>
<proteinExistence type="predicted"/>
<keyword evidence="2" id="KW-0964">Secreted</keyword>
<dbReference type="InterPro" id="IPR020436">
    <property type="entry name" value="SMB_chordata"/>
</dbReference>
<dbReference type="InterPro" id="IPR018487">
    <property type="entry name" value="Hemopexin-like_repeat"/>
</dbReference>
<dbReference type="PANTHER" id="PTHR22917:SF1">
    <property type="entry name" value="PROTEOGLYCAN 4"/>
    <property type="match status" value="1"/>
</dbReference>
<dbReference type="eggNOG" id="KOG1565">
    <property type="taxonomic scope" value="Eukaryota"/>
</dbReference>
<evidence type="ECO:0000256" key="5">
    <source>
        <dbReference type="ARBA" id="ARBA00023157"/>
    </source>
</evidence>
<dbReference type="Pfam" id="PF01033">
    <property type="entry name" value="Somatomedin_B"/>
    <property type="match status" value="2"/>
</dbReference>
<dbReference type="Gene3D" id="4.10.410.20">
    <property type="match status" value="2"/>
</dbReference>
<dbReference type="GO" id="GO:0030247">
    <property type="term" value="F:polysaccharide binding"/>
    <property type="evidence" value="ECO:0007669"/>
    <property type="project" value="InterPro"/>
</dbReference>
<dbReference type="InParanoid" id="W5M012"/>
<feature type="repeat" description="Hemopexin" evidence="7">
    <location>
        <begin position="319"/>
        <end position="366"/>
    </location>
</feature>
<feature type="domain" description="SMB" evidence="9">
    <location>
        <begin position="23"/>
        <end position="62"/>
    </location>
</feature>
<evidence type="ECO:0000256" key="7">
    <source>
        <dbReference type="PROSITE-ProRule" id="PRU01011"/>
    </source>
</evidence>
<dbReference type="PROSITE" id="PS50958">
    <property type="entry name" value="SMB_2"/>
    <property type="match status" value="2"/>
</dbReference>
<dbReference type="InterPro" id="IPR000585">
    <property type="entry name" value="Hemopexin-like_dom"/>
</dbReference>
<accession>W5M012</accession>
<dbReference type="OMA" id="PTTQHET"/>